<organism evidence="1">
    <name type="scientific">Arundo donax</name>
    <name type="common">Giant reed</name>
    <name type="synonym">Donax arundinaceus</name>
    <dbReference type="NCBI Taxonomy" id="35708"/>
    <lineage>
        <taxon>Eukaryota</taxon>
        <taxon>Viridiplantae</taxon>
        <taxon>Streptophyta</taxon>
        <taxon>Embryophyta</taxon>
        <taxon>Tracheophyta</taxon>
        <taxon>Spermatophyta</taxon>
        <taxon>Magnoliopsida</taxon>
        <taxon>Liliopsida</taxon>
        <taxon>Poales</taxon>
        <taxon>Poaceae</taxon>
        <taxon>PACMAD clade</taxon>
        <taxon>Arundinoideae</taxon>
        <taxon>Arundineae</taxon>
        <taxon>Arundo</taxon>
    </lineage>
</organism>
<dbReference type="AlphaFoldDB" id="A0A0A9JNV9"/>
<protein>
    <submittedName>
        <fullName evidence="1">Uncharacterized protein</fullName>
    </submittedName>
</protein>
<evidence type="ECO:0000313" key="1">
    <source>
        <dbReference type="EMBL" id="JAD15085.1"/>
    </source>
</evidence>
<name>A0A0A9JNV9_ARUDO</name>
<accession>A0A0A9JNV9</accession>
<sequence>MVLLCVHAAVVNALAIWHCPPPVTYLLLLGIKLVSLNLQPLQPYKSALAIAHTPPPPIAIRAAR</sequence>
<proteinExistence type="predicted"/>
<reference evidence="1" key="1">
    <citation type="submission" date="2014-09" db="EMBL/GenBank/DDBJ databases">
        <authorList>
            <person name="Magalhaes I.L.F."/>
            <person name="Oliveira U."/>
            <person name="Santos F.R."/>
            <person name="Vidigal T.H.D.A."/>
            <person name="Brescovit A.D."/>
            <person name="Santos A.J."/>
        </authorList>
    </citation>
    <scope>NUCLEOTIDE SEQUENCE</scope>
    <source>
        <tissue evidence="1">Shoot tissue taken approximately 20 cm above the soil surface</tissue>
    </source>
</reference>
<dbReference type="EMBL" id="GBRH01282810">
    <property type="protein sequence ID" value="JAD15085.1"/>
    <property type="molecule type" value="Transcribed_RNA"/>
</dbReference>
<reference evidence="1" key="2">
    <citation type="journal article" date="2015" name="Data Brief">
        <title>Shoot transcriptome of the giant reed, Arundo donax.</title>
        <authorList>
            <person name="Barrero R.A."/>
            <person name="Guerrero F.D."/>
            <person name="Moolhuijzen P."/>
            <person name="Goolsby J.A."/>
            <person name="Tidwell J."/>
            <person name="Bellgard S.E."/>
            <person name="Bellgard M.I."/>
        </authorList>
    </citation>
    <scope>NUCLEOTIDE SEQUENCE</scope>
    <source>
        <tissue evidence="1">Shoot tissue taken approximately 20 cm above the soil surface</tissue>
    </source>
</reference>